<reference evidence="16 17" key="1">
    <citation type="submission" date="2019-12" db="EMBL/GenBank/DDBJ databases">
        <authorList>
            <person name="Dong K."/>
        </authorList>
    </citation>
    <scope>NUCLEOTIDE SEQUENCE [LARGE SCALE GENOMIC DNA]</scope>
    <source>
        <strain evidence="16 17">JCM 31225</strain>
    </source>
</reference>
<comment type="subcellular location">
    <subcellularLocation>
        <location evidence="1 15">Cytoplasm</location>
    </subcellularLocation>
</comment>
<comment type="function">
    <text evidence="8 15">Functions in the N-end rule pathway of protein degradation where it conjugates Leu, Phe and, less efficiently, Met from aminoacyl-tRNAs to the N-termini of proteins containing an N-terminal arginine or lysine.</text>
</comment>
<evidence type="ECO:0000256" key="14">
    <source>
        <dbReference type="ARBA" id="ARBA00083640"/>
    </source>
</evidence>
<dbReference type="GO" id="GO:0030163">
    <property type="term" value="P:protein catabolic process"/>
    <property type="evidence" value="ECO:0007669"/>
    <property type="project" value="UniProtKB-UniRule"/>
</dbReference>
<comment type="caution">
    <text evidence="16">The sequence shown here is derived from an EMBL/GenBank/DDBJ whole genome shotgun (WGS) entry which is preliminary data.</text>
</comment>
<evidence type="ECO:0000256" key="4">
    <source>
        <dbReference type="ARBA" id="ARBA00023315"/>
    </source>
</evidence>
<keyword evidence="2 15" id="KW-0963">Cytoplasm</keyword>
<evidence type="ECO:0000256" key="15">
    <source>
        <dbReference type="HAMAP-Rule" id="MF_00688"/>
    </source>
</evidence>
<evidence type="ECO:0000256" key="9">
    <source>
        <dbReference type="ARBA" id="ARBA00061535"/>
    </source>
</evidence>
<protein>
    <recommendedName>
        <fullName evidence="11 15">Leucyl/phenylalanyl-tRNA--protein transferase</fullName>
        <ecNumber evidence="10 15">2.3.2.6</ecNumber>
    </recommendedName>
    <alternativeName>
        <fullName evidence="12 15">L/F-transferase</fullName>
    </alternativeName>
    <alternativeName>
        <fullName evidence="13 15">Leucyltransferase</fullName>
    </alternativeName>
    <alternativeName>
        <fullName evidence="14 15">Phenyalanyltransferase</fullName>
    </alternativeName>
</protein>
<dbReference type="SUPFAM" id="SSF55729">
    <property type="entry name" value="Acyl-CoA N-acyltransferases (Nat)"/>
    <property type="match status" value="1"/>
</dbReference>
<dbReference type="NCBIfam" id="TIGR00667">
    <property type="entry name" value="aat"/>
    <property type="match status" value="1"/>
</dbReference>
<proteinExistence type="inferred from homology"/>
<evidence type="ECO:0000256" key="2">
    <source>
        <dbReference type="ARBA" id="ARBA00022490"/>
    </source>
</evidence>
<dbReference type="Pfam" id="PF03588">
    <property type="entry name" value="Leu_Phe_trans"/>
    <property type="match status" value="1"/>
</dbReference>
<dbReference type="OrthoDB" id="9790282at2"/>
<keyword evidence="4 15" id="KW-0012">Acyltransferase</keyword>
<evidence type="ECO:0000256" key="8">
    <source>
        <dbReference type="ARBA" id="ARBA00054043"/>
    </source>
</evidence>
<comment type="catalytic activity">
    <reaction evidence="7 15">
        <text>N-terminal L-lysyl-[protein] + L-leucyl-tRNA(Leu) = N-terminal L-leucyl-L-lysyl-[protein] + tRNA(Leu) + H(+)</text>
        <dbReference type="Rhea" id="RHEA:12340"/>
        <dbReference type="Rhea" id="RHEA-COMP:9613"/>
        <dbReference type="Rhea" id="RHEA-COMP:9622"/>
        <dbReference type="Rhea" id="RHEA-COMP:12670"/>
        <dbReference type="Rhea" id="RHEA-COMP:12671"/>
        <dbReference type="ChEBI" id="CHEBI:15378"/>
        <dbReference type="ChEBI" id="CHEBI:65249"/>
        <dbReference type="ChEBI" id="CHEBI:78442"/>
        <dbReference type="ChEBI" id="CHEBI:78494"/>
        <dbReference type="ChEBI" id="CHEBI:133043"/>
        <dbReference type="EC" id="2.3.2.6"/>
    </reaction>
</comment>
<sequence length="222" mass="24801">MAFLLDPATLAFPHPRLADEDGLLAVGADLSVERLLLAYQNGIFPWYDEDSPILWYAPRERFVISRADMRISKSMKQVMRGKKFRITHDQAFEAVIQACANSKRAGQSGTWILPEMQAAYLQLHQLGYAHSIEVWDGDALVGGLYGIQVGAVFCGESMFSTQANSSKLAFIHLVQLEGIALVDCQIHSEHLASMGAKLIAQEDFTSFIQNQHLQAYEFPRLL</sequence>
<dbReference type="EMBL" id="WSQA01000012">
    <property type="protein sequence ID" value="MVZ63280.1"/>
    <property type="molecule type" value="Genomic_DNA"/>
</dbReference>
<dbReference type="InterPro" id="IPR042221">
    <property type="entry name" value="Leu/Phe-tRNA_Trfase_N"/>
</dbReference>
<evidence type="ECO:0000256" key="6">
    <source>
        <dbReference type="ARBA" id="ARBA00050652"/>
    </source>
</evidence>
<name>A0A6N8L0L0_9SPHI</name>
<dbReference type="Gene3D" id="3.40.630.70">
    <property type="entry name" value="Leucyl/phenylalanyl-tRNA-protein transferase, C-terminal domain"/>
    <property type="match status" value="1"/>
</dbReference>
<evidence type="ECO:0000256" key="3">
    <source>
        <dbReference type="ARBA" id="ARBA00022679"/>
    </source>
</evidence>
<dbReference type="Proteomes" id="UP000435036">
    <property type="component" value="Unassembled WGS sequence"/>
</dbReference>
<dbReference type="PANTHER" id="PTHR30098">
    <property type="entry name" value="LEUCYL/PHENYLALANYL-TRNA--PROTEIN TRANSFERASE"/>
    <property type="match status" value="1"/>
</dbReference>
<evidence type="ECO:0000256" key="12">
    <source>
        <dbReference type="ARBA" id="ARBA00077136"/>
    </source>
</evidence>
<evidence type="ECO:0000256" key="13">
    <source>
        <dbReference type="ARBA" id="ARBA00077165"/>
    </source>
</evidence>
<comment type="similarity">
    <text evidence="9 15">Belongs to the L/F-transferase family.</text>
</comment>
<comment type="catalytic activity">
    <reaction evidence="6 15">
        <text>N-terminal L-arginyl-[protein] + L-leucyl-tRNA(Leu) = N-terminal L-leucyl-L-arginyl-[protein] + tRNA(Leu) + H(+)</text>
        <dbReference type="Rhea" id="RHEA:50416"/>
        <dbReference type="Rhea" id="RHEA-COMP:9613"/>
        <dbReference type="Rhea" id="RHEA-COMP:9622"/>
        <dbReference type="Rhea" id="RHEA-COMP:12672"/>
        <dbReference type="Rhea" id="RHEA-COMP:12673"/>
        <dbReference type="ChEBI" id="CHEBI:15378"/>
        <dbReference type="ChEBI" id="CHEBI:64719"/>
        <dbReference type="ChEBI" id="CHEBI:78442"/>
        <dbReference type="ChEBI" id="CHEBI:78494"/>
        <dbReference type="ChEBI" id="CHEBI:133044"/>
        <dbReference type="EC" id="2.3.2.6"/>
    </reaction>
</comment>
<evidence type="ECO:0000256" key="7">
    <source>
        <dbReference type="ARBA" id="ARBA00051538"/>
    </source>
</evidence>
<dbReference type="HAMAP" id="MF_00688">
    <property type="entry name" value="Leu_Phe_trans"/>
    <property type="match status" value="1"/>
</dbReference>
<dbReference type="InterPro" id="IPR042203">
    <property type="entry name" value="Leu/Phe-tRNA_Trfase_C"/>
</dbReference>
<dbReference type="FunFam" id="3.30.70.3550:FF:000001">
    <property type="entry name" value="Leucyl/phenylalanyl-tRNA--protein transferase"/>
    <property type="match status" value="1"/>
</dbReference>
<dbReference type="PANTHER" id="PTHR30098:SF2">
    <property type="entry name" value="LEUCYL_PHENYLALANYL-TRNA--PROTEIN TRANSFERASE"/>
    <property type="match status" value="1"/>
</dbReference>
<gene>
    <name evidence="15" type="primary">aat</name>
    <name evidence="16" type="ORF">GQF63_14710</name>
</gene>
<keyword evidence="3 15" id="KW-0808">Transferase</keyword>
<keyword evidence="17" id="KW-1185">Reference proteome</keyword>
<dbReference type="RefSeq" id="WP_160370003.1">
    <property type="nucleotide sequence ID" value="NZ_WSQA01000012.1"/>
</dbReference>
<dbReference type="AlphaFoldDB" id="A0A6N8L0L0"/>
<dbReference type="InterPro" id="IPR004616">
    <property type="entry name" value="Leu/Phe-tRNA_Trfase"/>
</dbReference>
<evidence type="ECO:0000256" key="5">
    <source>
        <dbReference type="ARBA" id="ARBA00050607"/>
    </source>
</evidence>
<accession>A0A6N8L0L0</accession>
<dbReference type="EC" id="2.3.2.6" evidence="10 15"/>
<comment type="catalytic activity">
    <reaction evidence="5 15">
        <text>L-phenylalanyl-tRNA(Phe) + an N-terminal L-alpha-aminoacyl-[protein] = an N-terminal L-phenylalanyl-L-alpha-aminoacyl-[protein] + tRNA(Phe)</text>
        <dbReference type="Rhea" id="RHEA:43632"/>
        <dbReference type="Rhea" id="RHEA-COMP:9668"/>
        <dbReference type="Rhea" id="RHEA-COMP:9699"/>
        <dbReference type="Rhea" id="RHEA-COMP:10636"/>
        <dbReference type="Rhea" id="RHEA-COMP:10637"/>
        <dbReference type="ChEBI" id="CHEBI:78442"/>
        <dbReference type="ChEBI" id="CHEBI:78531"/>
        <dbReference type="ChEBI" id="CHEBI:78597"/>
        <dbReference type="ChEBI" id="CHEBI:83561"/>
        <dbReference type="EC" id="2.3.2.6"/>
    </reaction>
</comment>
<dbReference type="GO" id="GO:0008914">
    <property type="term" value="F:leucyl-tRNA--protein transferase activity"/>
    <property type="evidence" value="ECO:0007669"/>
    <property type="project" value="UniProtKB-UniRule"/>
</dbReference>
<dbReference type="Gene3D" id="3.30.70.3550">
    <property type="entry name" value="Leucyl/phenylalanyl-tRNA-protein transferase, N-terminal domain"/>
    <property type="match status" value="1"/>
</dbReference>
<dbReference type="GO" id="GO:0005737">
    <property type="term" value="C:cytoplasm"/>
    <property type="evidence" value="ECO:0007669"/>
    <property type="project" value="UniProtKB-SubCell"/>
</dbReference>
<evidence type="ECO:0000313" key="16">
    <source>
        <dbReference type="EMBL" id="MVZ63280.1"/>
    </source>
</evidence>
<evidence type="ECO:0000256" key="11">
    <source>
        <dbReference type="ARBA" id="ARBA00074372"/>
    </source>
</evidence>
<evidence type="ECO:0000313" key="17">
    <source>
        <dbReference type="Proteomes" id="UP000435036"/>
    </source>
</evidence>
<dbReference type="InterPro" id="IPR016181">
    <property type="entry name" value="Acyl_CoA_acyltransferase"/>
</dbReference>
<organism evidence="16 17">
    <name type="scientific">Sphingobacterium humi</name>
    <dbReference type="NCBI Taxonomy" id="1796905"/>
    <lineage>
        <taxon>Bacteria</taxon>
        <taxon>Pseudomonadati</taxon>
        <taxon>Bacteroidota</taxon>
        <taxon>Sphingobacteriia</taxon>
        <taxon>Sphingobacteriales</taxon>
        <taxon>Sphingobacteriaceae</taxon>
        <taxon>Sphingobacterium</taxon>
    </lineage>
</organism>
<evidence type="ECO:0000256" key="10">
    <source>
        <dbReference type="ARBA" id="ARBA00066767"/>
    </source>
</evidence>
<evidence type="ECO:0000256" key="1">
    <source>
        <dbReference type="ARBA" id="ARBA00004496"/>
    </source>
</evidence>